<dbReference type="InterPro" id="IPR036250">
    <property type="entry name" value="AcylCo_DH-like_C"/>
</dbReference>
<evidence type="ECO:0000259" key="9">
    <source>
        <dbReference type="Pfam" id="PF02771"/>
    </source>
</evidence>
<evidence type="ECO:0000259" key="7">
    <source>
        <dbReference type="Pfam" id="PF00441"/>
    </source>
</evidence>
<evidence type="ECO:0000256" key="3">
    <source>
        <dbReference type="ARBA" id="ARBA00022630"/>
    </source>
</evidence>
<dbReference type="OMA" id="RGERCDM"/>
<accession>A0A9Q0M0L2</accession>
<dbReference type="InterPro" id="IPR006091">
    <property type="entry name" value="Acyl-CoA_Oxase/DH_mid-dom"/>
</dbReference>
<evidence type="ECO:0000256" key="5">
    <source>
        <dbReference type="ARBA" id="ARBA00023002"/>
    </source>
</evidence>
<dbReference type="InterPro" id="IPR006089">
    <property type="entry name" value="Acyl-CoA_DH_CS"/>
</dbReference>
<evidence type="ECO:0008006" key="12">
    <source>
        <dbReference type="Google" id="ProtNLM"/>
    </source>
</evidence>
<evidence type="ECO:0000256" key="6">
    <source>
        <dbReference type="RuleBase" id="RU362125"/>
    </source>
</evidence>
<evidence type="ECO:0000256" key="1">
    <source>
        <dbReference type="ARBA" id="ARBA00001974"/>
    </source>
</evidence>
<feature type="domain" description="Acyl-CoA dehydrogenase/oxidase N-terminal" evidence="9">
    <location>
        <begin position="41"/>
        <end position="150"/>
    </location>
</feature>
<dbReference type="GO" id="GO:0003995">
    <property type="term" value="F:acyl-CoA dehydrogenase activity"/>
    <property type="evidence" value="ECO:0007669"/>
    <property type="project" value="InterPro"/>
</dbReference>
<dbReference type="Pfam" id="PF00441">
    <property type="entry name" value="Acyl-CoA_dh_1"/>
    <property type="match status" value="1"/>
</dbReference>
<dbReference type="Gene3D" id="1.10.540.10">
    <property type="entry name" value="Acyl-CoA dehydrogenase/oxidase, N-terminal domain"/>
    <property type="match status" value="1"/>
</dbReference>
<dbReference type="PIRSF" id="PIRSF016578">
    <property type="entry name" value="HsaA"/>
    <property type="match status" value="1"/>
</dbReference>
<protein>
    <recommendedName>
        <fullName evidence="12">Medium-chain specific acyl-CoA dehydrogenase, mitochondrial</fullName>
    </recommendedName>
</protein>
<reference evidence="10" key="1">
    <citation type="submission" date="2022-12" db="EMBL/GenBank/DDBJ databases">
        <title>Genome assemblies of Blomia tropicalis.</title>
        <authorList>
            <person name="Cui Y."/>
        </authorList>
    </citation>
    <scope>NUCLEOTIDE SEQUENCE</scope>
    <source>
        <tissue evidence="10">Adult mites</tissue>
    </source>
</reference>
<keyword evidence="4 6" id="KW-0274">FAD</keyword>
<sequence length="425" mass="47233">MNAILIKTRNHLWKCIGTRTVTVTTKRTLTDQQNGINFDLSDDQQKILDMTEKFVREEIIPKAAEHDRTGEFPVDILRKAWDLGLVNTTIPVQYGGSGLTLMDRCLIREKLSYGCSAISLAITNNGLGCAPVLLFGNDEQKKEYLGRLTSEPSTLCSYGVTEPGAGSDVAGLTTNARQTSDGDWILNGEKMWITNAGYANWYFVLARTDPNPKAKKSEAFTGFIVERDSPGLTVGRKEWNMGQRCSDTRSIRFEDVLVPKKNVLGIPGKGFRIAMGVFDITRPPNAANAVGLAQRALDEATKYSLERRTFGKAIAQHQAIQMILADMAIGVENGRVAYMRAAYEQMQGRRNTYWSSIAKCYASDMANQVATDAVQIFGGAGFNSEYPVEKLMRDAKIFQIYEGTSQIQRNIIAREHFTNHKSVAR</sequence>
<dbReference type="SUPFAM" id="SSF56645">
    <property type="entry name" value="Acyl-CoA dehydrogenase NM domain-like"/>
    <property type="match status" value="1"/>
</dbReference>
<evidence type="ECO:0000313" key="11">
    <source>
        <dbReference type="Proteomes" id="UP001142055"/>
    </source>
</evidence>
<dbReference type="PROSITE" id="PS00073">
    <property type="entry name" value="ACYL_COA_DH_2"/>
    <property type="match status" value="1"/>
</dbReference>
<dbReference type="InterPro" id="IPR037069">
    <property type="entry name" value="AcylCoA_DH/ox_N_sf"/>
</dbReference>
<dbReference type="FunFam" id="1.10.540.10:FF:000026">
    <property type="entry name" value="Acyl-CoA dehydrogenase medium chain"/>
    <property type="match status" value="1"/>
</dbReference>
<dbReference type="PROSITE" id="PS00072">
    <property type="entry name" value="ACYL_COA_DH_1"/>
    <property type="match status" value="1"/>
</dbReference>
<feature type="domain" description="Acyl-CoA oxidase/dehydrogenase middle" evidence="8">
    <location>
        <begin position="158"/>
        <end position="256"/>
    </location>
</feature>
<dbReference type="FunFam" id="2.40.110.10:FF:000001">
    <property type="entry name" value="Acyl-CoA dehydrogenase, mitochondrial"/>
    <property type="match status" value="1"/>
</dbReference>
<dbReference type="Gene3D" id="1.20.140.10">
    <property type="entry name" value="Butyryl-CoA Dehydrogenase, subunit A, domain 3"/>
    <property type="match status" value="1"/>
</dbReference>
<dbReference type="Proteomes" id="UP001142055">
    <property type="component" value="Chromosome 3"/>
</dbReference>
<feature type="domain" description="Acyl-CoA dehydrogenase/oxidase C-terminal" evidence="7">
    <location>
        <begin position="268"/>
        <end position="415"/>
    </location>
</feature>
<dbReference type="Gene3D" id="2.40.110.10">
    <property type="entry name" value="Butyryl-CoA Dehydrogenase, subunit A, domain 2"/>
    <property type="match status" value="1"/>
</dbReference>
<organism evidence="10 11">
    <name type="scientific">Blomia tropicalis</name>
    <name type="common">Mite</name>
    <dbReference type="NCBI Taxonomy" id="40697"/>
    <lineage>
        <taxon>Eukaryota</taxon>
        <taxon>Metazoa</taxon>
        <taxon>Ecdysozoa</taxon>
        <taxon>Arthropoda</taxon>
        <taxon>Chelicerata</taxon>
        <taxon>Arachnida</taxon>
        <taxon>Acari</taxon>
        <taxon>Acariformes</taxon>
        <taxon>Sarcoptiformes</taxon>
        <taxon>Astigmata</taxon>
        <taxon>Glycyphagoidea</taxon>
        <taxon>Echimyopodidae</taxon>
        <taxon>Blomia</taxon>
    </lineage>
</organism>
<evidence type="ECO:0000259" key="8">
    <source>
        <dbReference type="Pfam" id="PF02770"/>
    </source>
</evidence>
<dbReference type="InterPro" id="IPR009075">
    <property type="entry name" value="AcylCo_DH/oxidase_C"/>
</dbReference>
<comment type="similarity">
    <text evidence="2 6">Belongs to the acyl-CoA dehydrogenase family.</text>
</comment>
<keyword evidence="3 6" id="KW-0285">Flavoprotein</keyword>
<evidence type="ECO:0000313" key="10">
    <source>
        <dbReference type="EMBL" id="KAJ6216709.1"/>
    </source>
</evidence>
<comment type="caution">
    <text evidence="10">The sequence shown here is derived from an EMBL/GenBank/DDBJ whole genome shotgun (WGS) entry which is preliminary data.</text>
</comment>
<dbReference type="FunFam" id="1.20.140.10:FF:000011">
    <property type="entry name" value="Medium-chain specific acyl-CoA dehydrogenase, mitochondrial"/>
    <property type="match status" value="1"/>
</dbReference>
<dbReference type="SUPFAM" id="SSF47203">
    <property type="entry name" value="Acyl-CoA dehydrogenase C-terminal domain-like"/>
    <property type="match status" value="1"/>
</dbReference>
<dbReference type="InterPro" id="IPR009100">
    <property type="entry name" value="AcylCoA_DH/oxidase_NM_dom_sf"/>
</dbReference>
<comment type="cofactor">
    <cofactor evidence="1 6">
        <name>FAD</name>
        <dbReference type="ChEBI" id="CHEBI:57692"/>
    </cofactor>
</comment>
<dbReference type="InterPro" id="IPR013786">
    <property type="entry name" value="AcylCoA_DH/ox_N"/>
</dbReference>
<dbReference type="InterPro" id="IPR046373">
    <property type="entry name" value="Acyl-CoA_Oxase/DH_mid-dom_sf"/>
</dbReference>
<dbReference type="EMBL" id="JAPWDV010000003">
    <property type="protein sequence ID" value="KAJ6216709.1"/>
    <property type="molecule type" value="Genomic_DNA"/>
</dbReference>
<dbReference type="AlphaFoldDB" id="A0A9Q0M0L2"/>
<proteinExistence type="inferred from homology"/>
<keyword evidence="11" id="KW-1185">Reference proteome</keyword>
<dbReference type="Pfam" id="PF02770">
    <property type="entry name" value="Acyl-CoA_dh_M"/>
    <property type="match status" value="1"/>
</dbReference>
<dbReference type="PANTHER" id="PTHR43884:SF12">
    <property type="entry name" value="ISOVALERYL-COA DEHYDROGENASE, MITOCHONDRIAL-RELATED"/>
    <property type="match status" value="1"/>
</dbReference>
<keyword evidence="5 6" id="KW-0560">Oxidoreductase</keyword>
<dbReference type="Pfam" id="PF02771">
    <property type="entry name" value="Acyl-CoA_dh_N"/>
    <property type="match status" value="1"/>
</dbReference>
<evidence type="ECO:0000256" key="2">
    <source>
        <dbReference type="ARBA" id="ARBA00009347"/>
    </source>
</evidence>
<dbReference type="PANTHER" id="PTHR43884">
    <property type="entry name" value="ACYL-COA DEHYDROGENASE"/>
    <property type="match status" value="1"/>
</dbReference>
<dbReference type="GO" id="GO:0050660">
    <property type="term" value="F:flavin adenine dinucleotide binding"/>
    <property type="evidence" value="ECO:0007669"/>
    <property type="project" value="InterPro"/>
</dbReference>
<name>A0A9Q0M0L2_BLOTA</name>
<gene>
    <name evidence="10" type="ORF">RDWZM_007866</name>
</gene>
<evidence type="ECO:0000256" key="4">
    <source>
        <dbReference type="ARBA" id="ARBA00022827"/>
    </source>
</evidence>